<gene>
    <name evidence="2" type="ORF">PHPALM_8499</name>
</gene>
<dbReference type="GO" id="GO:0003676">
    <property type="term" value="F:nucleic acid binding"/>
    <property type="evidence" value="ECO:0007669"/>
    <property type="project" value="InterPro"/>
</dbReference>
<reference evidence="2 3" key="1">
    <citation type="journal article" date="2017" name="Genome Biol. Evol.">
        <title>Phytophthora megakarya and P. palmivora, closely related causal agents of cacao black pod rot, underwent increases in genome sizes and gene numbers by different mechanisms.</title>
        <authorList>
            <person name="Ali S.S."/>
            <person name="Shao J."/>
            <person name="Lary D.J."/>
            <person name="Kronmiller B."/>
            <person name="Shen D."/>
            <person name="Strem M.D."/>
            <person name="Amoako-Attah I."/>
            <person name="Akrofi A.Y."/>
            <person name="Begoude B.A."/>
            <person name="Ten Hoopen G.M."/>
            <person name="Coulibaly K."/>
            <person name="Kebe B.I."/>
            <person name="Melnick R.L."/>
            <person name="Guiltinan M.J."/>
            <person name="Tyler B.M."/>
            <person name="Meinhardt L.W."/>
            <person name="Bailey B.A."/>
        </authorList>
    </citation>
    <scope>NUCLEOTIDE SEQUENCE [LARGE SCALE GENOMIC DNA]</scope>
    <source>
        <strain evidence="3">sbr112.9</strain>
    </source>
</reference>
<dbReference type="OrthoDB" id="113629at2759"/>
<dbReference type="PANTHER" id="PTHR37984">
    <property type="entry name" value="PROTEIN CBG26694"/>
    <property type="match status" value="1"/>
</dbReference>
<dbReference type="AlphaFoldDB" id="A0A2P4Y9Q0"/>
<dbReference type="EMBL" id="NCKW01004859">
    <property type="protein sequence ID" value="POM74537.1"/>
    <property type="molecule type" value="Genomic_DNA"/>
</dbReference>
<proteinExistence type="predicted"/>
<evidence type="ECO:0000313" key="3">
    <source>
        <dbReference type="Proteomes" id="UP000237271"/>
    </source>
</evidence>
<sequence length="123" mass="13810">MSRHVKHDRGGLLEVDESRLRLRSSADDKGNTKGVWDTLFQLLGTELTMSSAVHPRTDGQTERVNSVLEDTLRSIYAEAPRSWSDQLSMVEFAHSNAIHASTGFNPFVLLKLLRPPQVPLTLR</sequence>
<evidence type="ECO:0000259" key="1">
    <source>
        <dbReference type="PROSITE" id="PS50994"/>
    </source>
</evidence>
<dbReference type="GO" id="GO:0003964">
    <property type="term" value="F:RNA-directed DNA polymerase activity"/>
    <property type="evidence" value="ECO:0007669"/>
    <property type="project" value="UniProtKB-KW"/>
</dbReference>
<dbReference type="InterPro" id="IPR012337">
    <property type="entry name" value="RNaseH-like_sf"/>
</dbReference>
<dbReference type="Proteomes" id="UP000237271">
    <property type="component" value="Unassembled WGS sequence"/>
</dbReference>
<dbReference type="GO" id="GO:0015074">
    <property type="term" value="P:DNA integration"/>
    <property type="evidence" value="ECO:0007669"/>
    <property type="project" value="InterPro"/>
</dbReference>
<evidence type="ECO:0000313" key="2">
    <source>
        <dbReference type="EMBL" id="POM74537.1"/>
    </source>
</evidence>
<organism evidence="2 3">
    <name type="scientific">Phytophthora palmivora</name>
    <dbReference type="NCBI Taxonomy" id="4796"/>
    <lineage>
        <taxon>Eukaryota</taxon>
        <taxon>Sar</taxon>
        <taxon>Stramenopiles</taxon>
        <taxon>Oomycota</taxon>
        <taxon>Peronosporomycetes</taxon>
        <taxon>Peronosporales</taxon>
        <taxon>Peronosporaceae</taxon>
        <taxon>Phytophthora</taxon>
    </lineage>
</organism>
<protein>
    <submittedName>
        <fullName evidence="2">Reverse transcriptase</fullName>
    </submittedName>
</protein>
<feature type="domain" description="Integrase catalytic" evidence="1">
    <location>
        <begin position="1"/>
        <end position="114"/>
    </location>
</feature>
<name>A0A2P4Y9Q0_9STRA</name>
<keyword evidence="2" id="KW-0548">Nucleotidyltransferase</keyword>
<dbReference type="PROSITE" id="PS50994">
    <property type="entry name" value="INTEGRASE"/>
    <property type="match status" value="1"/>
</dbReference>
<dbReference type="InterPro" id="IPR001584">
    <property type="entry name" value="Integrase_cat-core"/>
</dbReference>
<dbReference type="PANTHER" id="PTHR37984:SF5">
    <property type="entry name" value="PROTEIN NYNRIN-LIKE"/>
    <property type="match status" value="1"/>
</dbReference>
<dbReference type="SUPFAM" id="SSF53098">
    <property type="entry name" value="Ribonuclease H-like"/>
    <property type="match status" value="1"/>
</dbReference>
<comment type="caution">
    <text evidence="2">The sequence shown here is derived from an EMBL/GenBank/DDBJ whole genome shotgun (WGS) entry which is preliminary data.</text>
</comment>
<accession>A0A2P4Y9Q0</accession>
<dbReference type="Gene3D" id="3.30.420.10">
    <property type="entry name" value="Ribonuclease H-like superfamily/Ribonuclease H"/>
    <property type="match status" value="1"/>
</dbReference>
<dbReference type="InterPro" id="IPR050951">
    <property type="entry name" value="Retrovirus_Pol_polyprotein"/>
</dbReference>
<keyword evidence="3" id="KW-1185">Reference proteome</keyword>
<dbReference type="InterPro" id="IPR036397">
    <property type="entry name" value="RNaseH_sf"/>
</dbReference>
<keyword evidence="2" id="KW-0808">Transferase</keyword>
<keyword evidence="2" id="KW-0695">RNA-directed DNA polymerase</keyword>